<evidence type="ECO:0000313" key="4">
    <source>
        <dbReference type="Proteomes" id="UP001476798"/>
    </source>
</evidence>
<protein>
    <submittedName>
        <fullName evidence="3">WASH complex subunit 1</fullName>
    </submittedName>
</protein>
<accession>A0ABV0PAM6</accession>
<evidence type="ECO:0000256" key="1">
    <source>
        <dbReference type="ARBA" id="ARBA00023203"/>
    </source>
</evidence>
<dbReference type="InterPro" id="IPR028290">
    <property type="entry name" value="WASH1"/>
</dbReference>
<reference evidence="3 4" key="1">
    <citation type="submission" date="2021-06" db="EMBL/GenBank/DDBJ databases">
        <authorList>
            <person name="Palmer J.M."/>
        </authorList>
    </citation>
    <scope>NUCLEOTIDE SEQUENCE [LARGE SCALE GENOMIC DNA]</scope>
    <source>
        <strain evidence="3 4">GA_2019</strain>
        <tissue evidence="3">Muscle</tissue>
    </source>
</reference>
<keyword evidence="1" id="KW-0009">Actin-binding</keyword>
<dbReference type="PANTHER" id="PTHR23331">
    <property type="entry name" value="CXYORF1"/>
    <property type="match status" value="1"/>
</dbReference>
<comment type="caution">
    <text evidence="3">The sequence shown here is derived from an EMBL/GenBank/DDBJ whole genome shotgun (WGS) entry which is preliminary data.</text>
</comment>
<evidence type="ECO:0000256" key="2">
    <source>
        <dbReference type="SAM" id="MobiDB-lite"/>
    </source>
</evidence>
<feature type="region of interest" description="Disordered" evidence="2">
    <location>
        <begin position="31"/>
        <end position="120"/>
    </location>
</feature>
<feature type="non-terminal residue" evidence="3">
    <location>
        <position position="1"/>
    </location>
</feature>
<dbReference type="Proteomes" id="UP001476798">
    <property type="component" value="Unassembled WGS sequence"/>
</dbReference>
<proteinExistence type="predicted"/>
<sequence>PVSGAPSEVVQPSDGRASLLESIRNAGGIGKAKLRNVKERKMEKKKQKEQEQAVGAASSGGDFMSDLFNKLAMRRKGKGPAGGESGETPAGTGGAFARMSDVIPPPPAPHSTTDDDDWEA</sequence>
<organism evidence="3 4">
    <name type="scientific">Goodea atripinnis</name>
    <dbReference type="NCBI Taxonomy" id="208336"/>
    <lineage>
        <taxon>Eukaryota</taxon>
        <taxon>Metazoa</taxon>
        <taxon>Chordata</taxon>
        <taxon>Craniata</taxon>
        <taxon>Vertebrata</taxon>
        <taxon>Euteleostomi</taxon>
        <taxon>Actinopterygii</taxon>
        <taxon>Neopterygii</taxon>
        <taxon>Teleostei</taxon>
        <taxon>Neoteleostei</taxon>
        <taxon>Acanthomorphata</taxon>
        <taxon>Ovalentaria</taxon>
        <taxon>Atherinomorphae</taxon>
        <taxon>Cyprinodontiformes</taxon>
        <taxon>Goodeidae</taxon>
        <taxon>Goodea</taxon>
    </lineage>
</organism>
<gene>
    <name evidence="3" type="primary">WASHC1</name>
    <name evidence="3" type="ORF">GOODEAATRI_001747</name>
</gene>
<dbReference type="PANTHER" id="PTHR23331:SF5">
    <property type="entry name" value="WAS PROTEIN FAMILY HOMOLOG 2-RELATED"/>
    <property type="match status" value="1"/>
</dbReference>
<keyword evidence="4" id="KW-1185">Reference proteome</keyword>
<feature type="compositionally biased region" description="Basic and acidic residues" evidence="2">
    <location>
        <begin position="36"/>
        <end position="51"/>
    </location>
</feature>
<dbReference type="EMBL" id="JAHRIO010070022">
    <property type="protein sequence ID" value="MEQ2180494.1"/>
    <property type="molecule type" value="Genomic_DNA"/>
</dbReference>
<evidence type="ECO:0000313" key="3">
    <source>
        <dbReference type="EMBL" id="MEQ2180494.1"/>
    </source>
</evidence>
<name>A0ABV0PAM6_9TELE</name>